<dbReference type="SMART" id="SM00367">
    <property type="entry name" value="LRR_CC"/>
    <property type="match status" value="6"/>
</dbReference>
<name>A0A8J1US42_OWEFU</name>
<dbReference type="AlphaFoldDB" id="A0A8J1US42"/>
<dbReference type="GO" id="GO:0005737">
    <property type="term" value="C:cytoplasm"/>
    <property type="evidence" value="ECO:0007669"/>
    <property type="project" value="TreeGrafter"/>
</dbReference>
<dbReference type="EMBL" id="CAIIXF020000001">
    <property type="protein sequence ID" value="CAH1772553.1"/>
    <property type="molecule type" value="Genomic_DNA"/>
</dbReference>
<dbReference type="Gene3D" id="3.80.10.10">
    <property type="entry name" value="Ribonuclease Inhibitor"/>
    <property type="match status" value="1"/>
</dbReference>
<protein>
    <submittedName>
        <fullName evidence="3">Uncharacterized protein</fullName>
    </submittedName>
</protein>
<evidence type="ECO:0000313" key="3">
    <source>
        <dbReference type="EMBL" id="CAH1772553.1"/>
    </source>
</evidence>
<dbReference type="Pfam" id="PF12937">
    <property type="entry name" value="F-box-like"/>
    <property type="match status" value="1"/>
</dbReference>
<dbReference type="SUPFAM" id="SSF52047">
    <property type="entry name" value="RNI-like"/>
    <property type="match status" value="1"/>
</dbReference>
<evidence type="ECO:0000256" key="2">
    <source>
        <dbReference type="SAM" id="MobiDB-lite"/>
    </source>
</evidence>
<gene>
    <name evidence="3" type="ORF">OFUS_LOCUS301</name>
</gene>
<reference evidence="3" key="1">
    <citation type="submission" date="2022-03" db="EMBL/GenBank/DDBJ databases">
        <authorList>
            <person name="Martin C."/>
        </authorList>
    </citation>
    <scope>NUCLEOTIDE SEQUENCE</scope>
</reference>
<feature type="compositionally biased region" description="Basic residues" evidence="2">
    <location>
        <begin position="26"/>
        <end position="39"/>
    </location>
</feature>
<dbReference type="OrthoDB" id="2095648at2759"/>
<sequence>MAAKSKNILTTKEKNNSSISIERAIGKSKTKMTTRRKRKISENEQRTTWDVDDESTEAILEDMGVSLLDEDSCDGATLNPTPNITIPDINNPPNAPRVPGAPSFSTSQNIPSPSTPRIVELNNDFLRRISTMDKCEENDGQCPFNILSDEMVLSIFKWIPKSMLAKNARVCKRWNRLAFDESLWRRLDLANKVLLPGVMGRLLNRGVMVLRLAKAEVLSPVFTDLSTSLHSSCMSRVQYLDLSMAVVTSSTLEEIFESCQQLKKLSLEHCPLNLEILQSIGENMGLDTLNLAMCSGITSAGLDAIISNCLALESLNLAWTELDRDTIQLVAVCLPPRVTKLNISGCKELLNDEDVLHLCRRLPHLKELDLSDATVLTQATVEHAVKYLHGLEYLALSRCYNVALSSFMLLGGVHTLLAFDVFGMMKDSSIKTLKQNLKNIEINKFPFSSIARPTTGIRRSSVWSLRARDCIV</sequence>
<keyword evidence="4" id="KW-1185">Reference proteome</keyword>
<dbReference type="Proteomes" id="UP000749559">
    <property type="component" value="Unassembled WGS sequence"/>
</dbReference>
<organism evidence="3 4">
    <name type="scientific">Owenia fusiformis</name>
    <name type="common">Polychaete worm</name>
    <dbReference type="NCBI Taxonomy" id="6347"/>
    <lineage>
        <taxon>Eukaryota</taxon>
        <taxon>Metazoa</taxon>
        <taxon>Spiralia</taxon>
        <taxon>Lophotrochozoa</taxon>
        <taxon>Annelida</taxon>
        <taxon>Polychaeta</taxon>
        <taxon>Sedentaria</taxon>
        <taxon>Canalipalpata</taxon>
        <taxon>Sabellida</taxon>
        <taxon>Oweniida</taxon>
        <taxon>Oweniidae</taxon>
        <taxon>Owenia</taxon>
    </lineage>
</organism>
<dbReference type="InterPro" id="IPR036047">
    <property type="entry name" value="F-box-like_dom_sf"/>
</dbReference>
<dbReference type="PANTHER" id="PTHR13382">
    <property type="entry name" value="MITOCHONDRIAL ATP SYNTHASE COUPLING FACTOR B"/>
    <property type="match status" value="1"/>
</dbReference>
<dbReference type="InterPro" id="IPR050648">
    <property type="entry name" value="F-box_LRR-repeat"/>
</dbReference>
<dbReference type="CDD" id="cd22149">
    <property type="entry name" value="F-box_DmSKP2-like"/>
    <property type="match status" value="1"/>
</dbReference>
<proteinExistence type="predicted"/>
<feature type="region of interest" description="Disordered" evidence="2">
    <location>
        <begin position="1"/>
        <end position="45"/>
    </location>
</feature>
<evidence type="ECO:0000256" key="1">
    <source>
        <dbReference type="ARBA" id="ARBA00022786"/>
    </source>
</evidence>
<accession>A0A8J1US42</accession>
<dbReference type="PANTHER" id="PTHR13382:SF69">
    <property type="entry name" value="FI18408P1"/>
    <property type="match status" value="1"/>
</dbReference>
<keyword evidence="1" id="KW-0833">Ubl conjugation pathway</keyword>
<dbReference type="SUPFAM" id="SSF81383">
    <property type="entry name" value="F-box domain"/>
    <property type="match status" value="1"/>
</dbReference>
<comment type="caution">
    <text evidence="3">The sequence shown here is derived from an EMBL/GenBank/DDBJ whole genome shotgun (WGS) entry which is preliminary data.</text>
</comment>
<dbReference type="PROSITE" id="PS50181">
    <property type="entry name" value="FBOX"/>
    <property type="match status" value="1"/>
</dbReference>
<dbReference type="InterPro" id="IPR001810">
    <property type="entry name" value="F-box_dom"/>
</dbReference>
<evidence type="ECO:0000313" key="4">
    <source>
        <dbReference type="Proteomes" id="UP000749559"/>
    </source>
</evidence>
<dbReference type="InterPro" id="IPR032675">
    <property type="entry name" value="LRR_dom_sf"/>
</dbReference>
<dbReference type="InterPro" id="IPR006553">
    <property type="entry name" value="Leu-rich_rpt_Cys-con_subtyp"/>
</dbReference>